<protein>
    <recommendedName>
        <fullName evidence="3">Response regulatory domain-containing protein</fullName>
    </recommendedName>
</protein>
<feature type="transmembrane region" description="Helical" evidence="2">
    <location>
        <begin position="6"/>
        <end position="26"/>
    </location>
</feature>
<keyword evidence="5" id="KW-1185">Reference proteome</keyword>
<dbReference type="Gene3D" id="3.40.50.2300">
    <property type="match status" value="1"/>
</dbReference>
<sequence length="81" mass="9409">MFYNNIIVWFNLVVIVNSAKDVLGVYRSSDLSFDLVITEFHMPEMNGFQLQQVIAKEFSIPIACEFIILYILLGIEIMLYN</sequence>
<evidence type="ECO:0000256" key="2">
    <source>
        <dbReference type="SAM" id="Phobius"/>
    </source>
</evidence>
<dbReference type="EnsemblPlants" id="Solyc07g019560.1.1">
    <property type="protein sequence ID" value="Solyc07g019560.1.1.1"/>
    <property type="gene ID" value="Solyc07g019560.1"/>
</dbReference>
<evidence type="ECO:0000259" key="3">
    <source>
        <dbReference type="PROSITE" id="PS50110"/>
    </source>
</evidence>
<dbReference type="InterPro" id="IPR001789">
    <property type="entry name" value="Sig_transdc_resp-reg_receiver"/>
</dbReference>
<comment type="caution">
    <text evidence="1">Lacks conserved residue(s) required for the propagation of feature annotation.</text>
</comment>
<dbReference type="Proteomes" id="UP000004994">
    <property type="component" value="Chromosome 7"/>
</dbReference>
<evidence type="ECO:0000313" key="4">
    <source>
        <dbReference type="EnsemblPlants" id="Solyc07g019560.1.1.1"/>
    </source>
</evidence>
<dbReference type="GO" id="GO:0000160">
    <property type="term" value="P:phosphorelay signal transduction system"/>
    <property type="evidence" value="ECO:0007669"/>
    <property type="project" value="InterPro"/>
</dbReference>
<organism evidence="4">
    <name type="scientific">Solanum lycopersicum</name>
    <name type="common">Tomato</name>
    <name type="synonym">Lycopersicon esculentum</name>
    <dbReference type="NCBI Taxonomy" id="4081"/>
    <lineage>
        <taxon>Eukaryota</taxon>
        <taxon>Viridiplantae</taxon>
        <taxon>Streptophyta</taxon>
        <taxon>Embryophyta</taxon>
        <taxon>Tracheophyta</taxon>
        <taxon>Spermatophyta</taxon>
        <taxon>Magnoliopsida</taxon>
        <taxon>eudicotyledons</taxon>
        <taxon>Gunneridae</taxon>
        <taxon>Pentapetalae</taxon>
        <taxon>asterids</taxon>
        <taxon>lamiids</taxon>
        <taxon>Solanales</taxon>
        <taxon>Solanaceae</taxon>
        <taxon>Solanoideae</taxon>
        <taxon>Solaneae</taxon>
        <taxon>Solanum</taxon>
        <taxon>Solanum subgen. Lycopersicon</taxon>
    </lineage>
</organism>
<dbReference type="Gramene" id="Solyc07g019560.1.1">
    <property type="protein sequence ID" value="Solyc07g019560.1.1.1"/>
    <property type="gene ID" value="Solyc07g019560.1"/>
</dbReference>
<keyword evidence="2" id="KW-1133">Transmembrane helix</keyword>
<reference evidence="4" key="2">
    <citation type="submission" date="2019-01" db="UniProtKB">
        <authorList>
            <consortium name="EnsemblPlants"/>
        </authorList>
    </citation>
    <scope>IDENTIFICATION</scope>
    <source>
        <strain evidence="4">cv. Heinz 1706</strain>
    </source>
</reference>
<evidence type="ECO:0000313" key="5">
    <source>
        <dbReference type="Proteomes" id="UP000004994"/>
    </source>
</evidence>
<name>A0A3Q7H6I0_SOLLC</name>
<accession>A0A3Q7H6I0</accession>
<keyword evidence="2" id="KW-0812">Transmembrane</keyword>
<dbReference type="InterPro" id="IPR011006">
    <property type="entry name" value="CheY-like_superfamily"/>
</dbReference>
<dbReference type="PaxDb" id="4081-Solyc07g019560.1.1"/>
<feature type="transmembrane region" description="Helical" evidence="2">
    <location>
        <begin position="58"/>
        <end position="80"/>
    </location>
</feature>
<keyword evidence="2" id="KW-0472">Membrane</keyword>
<dbReference type="InParanoid" id="A0A3Q7H6I0"/>
<reference evidence="4" key="1">
    <citation type="journal article" date="2012" name="Nature">
        <title>The tomato genome sequence provides insights into fleshy fruit evolution.</title>
        <authorList>
            <consortium name="Tomato Genome Consortium"/>
        </authorList>
    </citation>
    <scope>NUCLEOTIDE SEQUENCE [LARGE SCALE GENOMIC DNA]</scope>
    <source>
        <strain evidence="4">cv. Heinz 1706</strain>
    </source>
</reference>
<feature type="domain" description="Response regulatory" evidence="3">
    <location>
        <begin position="1"/>
        <end position="81"/>
    </location>
</feature>
<evidence type="ECO:0000256" key="1">
    <source>
        <dbReference type="PROSITE-ProRule" id="PRU00169"/>
    </source>
</evidence>
<dbReference type="SUPFAM" id="SSF52172">
    <property type="entry name" value="CheY-like"/>
    <property type="match status" value="1"/>
</dbReference>
<proteinExistence type="predicted"/>
<dbReference type="PROSITE" id="PS50110">
    <property type="entry name" value="RESPONSE_REGULATORY"/>
    <property type="match status" value="1"/>
</dbReference>
<dbReference type="AlphaFoldDB" id="A0A3Q7H6I0"/>